<evidence type="ECO:0000313" key="2">
    <source>
        <dbReference type="EMBL" id="KAF2660670.1"/>
    </source>
</evidence>
<gene>
    <name evidence="2" type="ORF">K491DRAFT_688113</name>
</gene>
<keyword evidence="3" id="KW-1185">Reference proteome</keyword>
<dbReference type="Proteomes" id="UP000799324">
    <property type="component" value="Unassembled WGS sequence"/>
</dbReference>
<evidence type="ECO:0000313" key="3">
    <source>
        <dbReference type="Proteomes" id="UP000799324"/>
    </source>
</evidence>
<sequence length="127" mass="13971">MPNEHTLTCASITIHLGTRHLARTPSTKHSPTRRHGTFTQTSRPPIQPLIHSHNRPVPPTHPSIQPSHGPDPAVNPISTLIPKSIPQYNVIDQLLQCQATPQAKPKRPRACPSSDLSDSLSLTIHDF</sequence>
<evidence type="ECO:0000256" key="1">
    <source>
        <dbReference type="SAM" id="MobiDB-lite"/>
    </source>
</evidence>
<reference evidence="2" key="1">
    <citation type="journal article" date="2020" name="Stud. Mycol.">
        <title>101 Dothideomycetes genomes: a test case for predicting lifestyles and emergence of pathogens.</title>
        <authorList>
            <person name="Haridas S."/>
            <person name="Albert R."/>
            <person name="Binder M."/>
            <person name="Bloem J."/>
            <person name="Labutti K."/>
            <person name="Salamov A."/>
            <person name="Andreopoulos B."/>
            <person name="Baker S."/>
            <person name="Barry K."/>
            <person name="Bills G."/>
            <person name="Bluhm B."/>
            <person name="Cannon C."/>
            <person name="Castanera R."/>
            <person name="Culley D."/>
            <person name="Daum C."/>
            <person name="Ezra D."/>
            <person name="Gonzalez J."/>
            <person name="Henrissat B."/>
            <person name="Kuo A."/>
            <person name="Liang C."/>
            <person name="Lipzen A."/>
            <person name="Lutzoni F."/>
            <person name="Magnuson J."/>
            <person name="Mondo S."/>
            <person name="Nolan M."/>
            <person name="Ohm R."/>
            <person name="Pangilinan J."/>
            <person name="Park H.-J."/>
            <person name="Ramirez L."/>
            <person name="Alfaro M."/>
            <person name="Sun H."/>
            <person name="Tritt A."/>
            <person name="Yoshinaga Y."/>
            <person name="Zwiers L.-H."/>
            <person name="Turgeon B."/>
            <person name="Goodwin S."/>
            <person name="Spatafora J."/>
            <person name="Crous P."/>
            <person name="Grigoriev I."/>
        </authorList>
    </citation>
    <scope>NUCLEOTIDE SEQUENCE</scope>
    <source>
        <strain evidence="2">CBS 122681</strain>
    </source>
</reference>
<dbReference type="EMBL" id="MU004298">
    <property type="protein sequence ID" value="KAF2660670.1"/>
    <property type="molecule type" value="Genomic_DNA"/>
</dbReference>
<accession>A0A6A6TLF5</accession>
<feature type="region of interest" description="Disordered" evidence="1">
    <location>
        <begin position="100"/>
        <end position="127"/>
    </location>
</feature>
<protein>
    <submittedName>
        <fullName evidence="2">Uncharacterized protein</fullName>
    </submittedName>
</protein>
<proteinExistence type="predicted"/>
<feature type="region of interest" description="Disordered" evidence="1">
    <location>
        <begin position="18"/>
        <end position="79"/>
    </location>
</feature>
<organism evidence="2 3">
    <name type="scientific">Lophiostoma macrostomum CBS 122681</name>
    <dbReference type="NCBI Taxonomy" id="1314788"/>
    <lineage>
        <taxon>Eukaryota</taxon>
        <taxon>Fungi</taxon>
        <taxon>Dikarya</taxon>
        <taxon>Ascomycota</taxon>
        <taxon>Pezizomycotina</taxon>
        <taxon>Dothideomycetes</taxon>
        <taxon>Pleosporomycetidae</taxon>
        <taxon>Pleosporales</taxon>
        <taxon>Lophiostomataceae</taxon>
        <taxon>Lophiostoma</taxon>
    </lineage>
</organism>
<name>A0A6A6TLF5_9PLEO</name>
<dbReference type="AlphaFoldDB" id="A0A6A6TLF5"/>
<feature type="compositionally biased region" description="Low complexity" evidence="1">
    <location>
        <begin position="113"/>
        <end position="127"/>
    </location>
</feature>